<dbReference type="RefSeq" id="WP_170216085.1">
    <property type="nucleotide sequence ID" value="NZ_BONB01000011.1"/>
</dbReference>
<gene>
    <name evidence="2" type="ORF">DFJ67_6609</name>
</gene>
<proteinExistence type="predicted"/>
<feature type="compositionally biased region" description="Basic and acidic residues" evidence="1">
    <location>
        <begin position="22"/>
        <end position="55"/>
    </location>
</feature>
<sequence>MSEPEESQEKTSKTDAVLLKPVLKDLKDLKAGEDLDPPESRRRSSRKQDGTDKKG</sequence>
<dbReference type="EMBL" id="QUMQ01000001">
    <property type="protein sequence ID" value="REG00555.1"/>
    <property type="molecule type" value="Genomic_DNA"/>
</dbReference>
<dbReference type="Proteomes" id="UP000256913">
    <property type="component" value="Unassembled WGS sequence"/>
</dbReference>
<reference evidence="2 3" key="1">
    <citation type="submission" date="2018-08" db="EMBL/GenBank/DDBJ databases">
        <title>Sequencing the genomes of 1000 actinobacteria strains.</title>
        <authorList>
            <person name="Klenk H.-P."/>
        </authorList>
    </citation>
    <scope>NUCLEOTIDE SEQUENCE [LARGE SCALE GENOMIC DNA]</scope>
    <source>
        <strain evidence="2 3">DSM 44099</strain>
    </source>
</reference>
<comment type="caution">
    <text evidence="2">The sequence shown here is derived from an EMBL/GenBank/DDBJ whole genome shotgun (WGS) entry which is preliminary data.</text>
</comment>
<accession>A0A3D9ZVB5</accession>
<feature type="region of interest" description="Disordered" evidence="1">
    <location>
        <begin position="1"/>
        <end position="55"/>
    </location>
</feature>
<keyword evidence="3" id="KW-1185">Reference proteome</keyword>
<evidence type="ECO:0000313" key="3">
    <source>
        <dbReference type="Proteomes" id="UP000256913"/>
    </source>
</evidence>
<protein>
    <submittedName>
        <fullName evidence="2">Uncharacterized protein</fullName>
    </submittedName>
</protein>
<name>A0A3D9ZVB5_9ACTN</name>
<dbReference type="AlphaFoldDB" id="A0A3D9ZVB5"/>
<evidence type="ECO:0000256" key="1">
    <source>
        <dbReference type="SAM" id="MobiDB-lite"/>
    </source>
</evidence>
<organism evidence="2 3">
    <name type="scientific">Asanoa ferruginea</name>
    <dbReference type="NCBI Taxonomy" id="53367"/>
    <lineage>
        <taxon>Bacteria</taxon>
        <taxon>Bacillati</taxon>
        <taxon>Actinomycetota</taxon>
        <taxon>Actinomycetes</taxon>
        <taxon>Micromonosporales</taxon>
        <taxon>Micromonosporaceae</taxon>
        <taxon>Asanoa</taxon>
    </lineage>
</organism>
<evidence type="ECO:0000313" key="2">
    <source>
        <dbReference type="EMBL" id="REG00555.1"/>
    </source>
</evidence>